<dbReference type="HOGENOM" id="CLU_2688462_0_0_1"/>
<dbReference type="OrthoDB" id="4177777at2759"/>
<dbReference type="GeneID" id="9098744"/>
<keyword evidence="2" id="KW-1185">Reference proteome</keyword>
<dbReference type="VEuPathDB" id="FungiDB:PAAG_02785"/>
<protein>
    <submittedName>
        <fullName evidence="1">Uncharacterized protein</fullName>
    </submittedName>
</protein>
<dbReference type="RefSeq" id="XP_002795309.2">
    <property type="nucleotide sequence ID" value="XM_002795263.2"/>
</dbReference>
<dbReference type="KEGG" id="pbl:PAAG_02785"/>
<evidence type="ECO:0000313" key="1">
    <source>
        <dbReference type="EMBL" id="EEH40809.2"/>
    </source>
</evidence>
<organism evidence="1 2">
    <name type="scientific">Paracoccidioides lutzii (strain ATCC MYA-826 / Pb01)</name>
    <name type="common">Paracoccidioides brasiliensis</name>
    <dbReference type="NCBI Taxonomy" id="502779"/>
    <lineage>
        <taxon>Eukaryota</taxon>
        <taxon>Fungi</taxon>
        <taxon>Dikarya</taxon>
        <taxon>Ascomycota</taxon>
        <taxon>Pezizomycotina</taxon>
        <taxon>Eurotiomycetes</taxon>
        <taxon>Eurotiomycetidae</taxon>
        <taxon>Onygenales</taxon>
        <taxon>Ajellomycetaceae</taxon>
        <taxon>Paracoccidioides</taxon>
    </lineage>
</organism>
<name>C1GW90_PARBA</name>
<reference evidence="1 2" key="1">
    <citation type="journal article" date="2011" name="PLoS Genet.">
        <title>Comparative genomic analysis of human fungal pathogens causing paracoccidioidomycosis.</title>
        <authorList>
            <person name="Desjardins C.A."/>
            <person name="Champion M.D."/>
            <person name="Holder J.W."/>
            <person name="Muszewska A."/>
            <person name="Goldberg J."/>
            <person name="Bailao A.M."/>
            <person name="Brigido M.M."/>
            <person name="Ferreira M.E."/>
            <person name="Garcia A.M."/>
            <person name="Grynberg M."/>
            <person name="Gujja S."/>
            <person name="Heiman D.I."/>
            <person name="Henn M.R."/>
            <person name="Kodira C.D."/>
            <person name="Leon-Narvaez H."/>
            <person name="Longo L.V."/>
            <person name="Ma L.J."/>
            <person name="Malavazi I."/>
            <person name="Matsuo A.L."/>
            <person name="Morais F.V."/>
            <person name="Pereira M."/>
            <person name="Rodriguez-Brito S."/>
            <person name="Sakthikumar S."/>
            <person name="Salem-Izacc S.M."/>
            <person name="Sykes S.M."/>
            <person name="Teixeira M.M."/>
            <person name="Vallejo M.C."/>
            <person name="Walter M.E."/>
            <person name="Yandava C."/>
            <person name="Young S."/>
            <person name="Zeng Q."/>
            <person name="Zucker J."/>
            <person name="Felipe M.S."/>
            <person name="Goldman G.H."/>
            <person name="Haas B.J."/>
            <person name="McEwen J.G."/>
            <person name="Nino-Vega G."/>
            <person name="Puccia R."/>
            <person name="San-Blas G."/>
            <person name="Soares C.M."/>
            <person name="Birren B.W."/>
            <person name="Cuomo C.A."/>
        </authorList>
    </citation>
    <scope>NUCLEOTIDE SEQUENCE [LARGE SCALE GENOMIC DNA]</scope>
    <source>
        <strain evidence="2">ATCC MYA-826 / Pb01</strain>
    </source>
</reference>
<gene>
    <name evidence="1" type="ORF">PAAG_02785</name>
</gene>
<dbReference type="AlphaFoldDB" id="C1GW90"/>
<dbReference type="Proteomes" id="UP000002059">
    <property type="component" value="Partially assembled WGS sequence"/>
</dbReference>
<evidence type="ECO:0000313" key="2">
    <source>
        <dbReference type="Proteomes" id="UP000002059"/>
    </source>
</evidence>
<accession>C1GW90</accession>
<dbReference type="EMBL" id="KN293997">
    <property type="protein sequence ID" value="EEH40809.2"/>
    <property type="molecule type" value="Genomic_DNA"/>
</dbReference>
<sequence>MEWACSLPVEMVEPPHWLTDKGVNQIVLKEYNRARLGFMNILTSEEENSSYNARQHDETVGYHEPSLGDGNIPV</sequence>
<proteinExistence type="predicted"/>